<dbReference type="OrthoDB" id="9801186at2"/>
<dbReference type="CDD" id="cd05289">
    <property type="entry name" value="MDR_like_2"/>
    <property type="match status" value="1"/>
</dbReference>
<dbReference type="InterPro" id="IPR013154">
    <property type="entry name" value="ADH-like_N"/>
</dbReference>
<keyword evidence="5" id="KW-1185">Reference proteome</keyword>
<evidence type="ECO:0000313" key="4">
    <source>
        <dbReference type="EMBL" id="EZP29630.1"/>
    </source>
</evidence>
<evidence type="ECO:0000256" key="2">
    <source>
        <dbReference type="ARBA" id="ARBA00023002"/>
    </source>
</evidence>
<dbReference type="Pfam" id="PF08240">
    <property type="entry name" value="ADH_N"/>
    <property type="match status" value="1"/>
</dbReference>
<dbReference type="InterPro" id="IPR020843">
    <property type="entry name" value="ER"/>
</dbReference>
<feature type="domain" description="Enoyl reductase (ER)" evidence="3">
    <location>
        <begin position="12"/>
        <end position="307"/>
    </location>
</feature>
<name>A0A031G148_9MICO</name>
<accession>A0A031G148</accession>
<dbReference type="SMART" id="SM00829">
    <property type="entry name" value="PKS_ER"/>
    <property type="match status" value="1"/>
</dbReference>
<dbReference type="GO" id="GO:0005829">
    <property type="term" value="C:cytosol"/>
    <property type="evidence" value="ECO:0007669"/>
    <property type="project" value="TreeGrafter"/>
</dbReference>
<keyword evidence="2" id="KW-0560">Oxidoreductase</keyword>
<dbReference type="GO" id="GO:0003960">
    <property type="term" value="F:quinone reductase (NADPH) activity"/>
    <property type="evidence" value="ECO:0007669"/>
    <property type="project" value="TreeGrafter"/>
</dbReference>
<keyword evidence="1" id="KW-0521">NADP</keyword>
<dbReference type="Pfam" id="PF13602">
    <property type="entry name" value="ADH_zinc_N_2"/>
    <property type="match status" value="1"/>
</dbReference>
<dbReference type="Gene3D" id="3.40.50.720">
    <property type="entry name" value="NAD(P)-binding Rossmann-like Domain"/>
    <property type="match status" value="1"/>
</dbReference>
<evidence type="ECO:0000256" key="1">
    <source>
        <dbReference type="ARBA" id="ARBA00022857"/>
    </source>
</evidence>
<dbReference type="SUPFAM" id="SSF50129">
    <property type="entry name" value="GroES-like"/>
    <property type="match status" value="1"/>
</dbReference>
<dbReference type="Gene3D" id="3.90.180.10">
    <property type="entry name" value="Medium-chain alcohol dehydrogenases, catalytic domain"/>
    <property type="match status" value="1"/>
</dbReference>
<dbReference type="RefSeq" id="WP_036308781.1">
    <property type="nucleotide sequence ID" value="NZ_JFYO01000001.1"/>
</dbReference>
<gene>
    <name evidence="4" type="ORF">BW34_00247</name>
</gene>
<dbReference type="SUPFAM" id="SSF51735">
    <property type="entry name" value="NAD(P)-binding Rossmann-fold domains"/>
    <property type="match status" value="1"/>
</dbReference>
<dbReference type="InterPro" id="IPR036291">
    <property type="entry name" value="NAD(P)-bd_dom_sf"/>
</dbReference>
<dbReference type="PATRIC" id="fig|273677.3.peg.240"/>
<proteinExistence type="predicted"/>
<dbReference type="Proteomes" id="UP000024001">
    <property type="component" value="Unassembled WGS sequence"/>
</dbReference>
<protein>
    <submittedName>
        <fullName evidence="4">NADPH:quinone reductase</fullName>
    </submittedName>
</protein>
<dbReference type="EMBL" id="JFYO01000001">
    <property type="protein sequence ID" value="EZP29630.1"/>
    <property type="molecule type" value="Genomic_DNA"/>
</dbReference>
<dbReference type="AlphaFoldDB" id="A0A031G148"/>
<evidence type="ECO:0000313" key="5">
    <source>
        <dbReference type="Proteomes" id="UP000024001"/>
    </source>
</evidence>
<evidence type="ECO:0000259" key="3">
    <source>
        <dbReference type="SMART" id="SM00829"/>
    </source>
</evidence>
<dbReference type="PANTHER" id="PTHR48106">
    <property type="entry name" value="QUINONE OXIDOREDUCTASE PIG3-RELATED"/>
    <property type="match status" value="1"/>
</dbReference>
<sequence length="309" mass="31952">MAQAWFATGPDGLSDWELREVEVPAPGPGEVTIRVHAIGMNPADVKYPTRPGASYPFPIGYEVSGEITALGPDTVIGSGAAAIGDAVLAFRLSGGYATELTIPAEKAFAKPENLDHPAAANLFLAGATAAELLELSRAERGDTVLFHAASGAVGVSFLQQAAVRGVRVVGTASERNADVVRQYGGIPITYGPGLVERAKDAAGGAPFVAALDGVGTDEAIDASLALVANRERIITIVRRDLESHGIVAIGGMLPASAAFRDAVRGDLVDLARRGLLEVPVARTYPFAEAVEAARFLMEGHPGGKLALLP</sequence>
<dbReference type="InterPro" id="IPR011032">
    <property type="entry name" value="GroES-like_sf"/>
</dbReference>
<dbReference type="eggNOG" id="COG0604">
    <property type="taxonomic scope" value="Bacteria"/>
</dbReference>
<dbReference type="PANTHER" id="PTHR48106:SF13">
    <property type="entry name" value="QUINONE OXIDOREDUCTASE-RELATED"/>
    <property type="match status" value="1"/>
</dbReference>
<organism evidence="4 5">
    <name type="scientific">Microbacterium oleivorans</name>
    <dbReference type="NCBI Taxonomy" id="273677"/>
    <lineage>
        <taxon>Bacteria</taxon>
        <taxon>Bacillati</taxon>
        <taxon>Actinomycetota</taxon>
        <taxon>Actinomycetes</taxon>
        <taxon>Micrococcales</taxon>
        <taxon>Microbacteriaceae</taxon>
        <taxon>Microbacterium</taxon>
    </lineage>
</organism>
<reference evidence="4 5" key="1">
    <citation type="submission" date="2014-03" db="EMBL/GenBank/DDBJ databases">
        <title>Draft Genome Sequences of 13 Willow Endophytes.</title>
        <authorList>
            <person name="Gan H.Y."/>
            <person name="Gan H.M."/>
            <person name="Savka M.A."/>
            <person name="Hudson A.O."/>
        </authorList>
    </citation>
    <scope>NUCLEOTIDE SEQUENCE [LARGE SCALE GENOMIC DNA]</scope>
    <source>
        <strain evidence="4 5">RIT293</strain>
    </source>
</reference>
<dbReference type="GO" id="GO:0070402">
    <property type="term" value="F:NADPH binding"/>
    <property type="evidence" value="ECO:0007669"/>
    <property type="project" value="TreeGrafter"/>
</dbReference>
<dbReference type="GO" id="GO:0035925">
    <property type="term" value="F:mRNA 3'-UTR AU-rich region binding"/>
    <property type="evidence" value="ECO:0007669"/>
    <property type="project" value="TreeGrafter"/>
</dbReference>
<comment type="caution">
    <text evidence="4">The sequence shown here is derived from an EMBL/GenBank/DDBJ whole genome shotgun (WGS) entry which is preliminary data.</text>
</comment>